<dbReference type="GO" id="GO:0005524">
    <property type="term" value="F:ATP binding"/>
    <property type="evidence" value="ECO:0007669"/>
    <property type="project" value="UniProtKB-KW"/>
</dbReference>
<evidence type="ECO:0000313" key="19">
    <source>
        <dbReference type="Proteomes" id="UP001269144"/>
    </source>
</evidence>
<keyword evidence="8" id="KW-0378">Hydrolase</keyword>
<keyword evidence="4" id="KW-1003">Cell membrane</keyword>
<dbReference type="SMART" id="SM00382">
    <property type="entry name" value="AAA"/>
    <property type="match status" value="2"/>
</dbReference>
<dbReference type="InterPro" id="IPR027417">
    <property type="entry name" value="P-loop_NTPase"/>
</dbReference>
<evidence type="ECO:0000313" key="18">
    <source>
        <dbReference type="EMBL" id="MDS9469466.1"/>
    </source>
</evidence>
<name>A0ABU2HWP7_9RHOB</name>
<evidence type="ECO:0000256" key="1">
    <source>
        <dbReference type="ARBA" id="ARBA00004417"/>
    </source>
</evidence>
<evidence type="ECO:0000256" key="9">
    <source>
        <dbReference type="ARBA" id="ARBA00022840"/>
    </source>
</evidence>
<evidence type="ECO:0000256" key="8">
    <source>
        <dbReference type="ARBA" id="ARBA00022801"/>
    </source>
</evidence>
<keyword evidence="19" id="KW-1185">Reference proteome</keyword>
<dbReference type="RefSeq" id="WP_311162097.1">
    <property type="nucleotide sequence ID" value="NZ_JAVQLW010000003.1"/>
</dbReference>
<evidence type="ECO:0000256" key="15">
    <source>
        <dbReference type="ARBA" id="ARBA00041187"/>
    </source>
</evidence>
<dbReference type="InterPro" id="IPR017871">
    <property type="entry name" value="ABC_transporter-like_CS"/>
</dbReference>
<evidence type="ECO:0000256" key="16">
    <source>
        <dbReference type="ARBA" id="ARBA00047640"/>
    </source>
</evidence>
<accession>A0ABU2HWP7</accession>
<dbReference type="PANTHER" id="PTHR43776">
    <property type="entry name" value="TRANSPORT ATP-BINDING PROTEIN"/>
    <property type="match status" value="1"/>
</dbReference>
<keyword evidence="6" id="KW-0677">Repeat</keyword>
<evidence type="ECO:0000256" key="11">
    <source>
        <dbReference type="ARBA" id="ARBA00023136"/>
    </source>
</evidence>
<feature type="domain" description="ABC transporter" evidence="17">
    <location>
        <begin position="6"/>
        <end position="256"/>
    </location>
</feature>
<evidence type="ECO:0000256" key="10">
    <source>
        <dbReference type="ARBA" id="ARBA00022967"/>
    </source>
</evidence>
<reference evidence="19" key="1">
    <citation type="submission" date="2023-07" db="EMBL/GenBank/DDBJ databases">
        <title>Paracoccus sp. MBLB3053 whole genome sequence.</title>
        <authorList>
            <person name="Hwang C.Y."/>
            <person name="Cho E.-S."/>
            <person name="Seo M.-J."/>
        </authorList>
    </citation>
    <scope>NUCLEOTIDE SEQUENCE [LARGE SCALE GENOMIC DNA]</scope>
    <source>
        <strain evidence="19">MBLB3053</strain>
    </source>
</reference>
<feature type="domain" description="ABC transporter" evidence="17">
    <location>
        <begin position="302"/>
        <end position="552"/>
    </location>
</feature>
<sequence length="601" mass="66025">MAEPVLSVRGLTTAFRTAQGWKDVVRDVSFDVSPGETVAIVGESGSGKSVTSLSILQLLDPKRSRVSGEIRLNGRELLGLGEDRMQAIRGNEIAMIFQEPMTSLNPVFTVGVQIGEVLARHSPMGKAEIRAEVLKLMERVRIPNAQTRIDEYPHQFSGGMRQRVMIAMALASRPRLLIADEPTTALDVTIQGQILDLIKDLQQETGMAVLFITHDMGVVAEIADRTVVMFRGDCVETGPTEQIFTAAHHPYTRALLSAVPKLGSMQGVPAPLRFPVVDMSNGQIAPSQPLCRQVDRTDTPVLSVRNLVTRFAVGKDLLGRPKGNVHAVENVSFDLWAGETLSLVGESGCGKSTTGRSVLRLVEPRSGDVQLDGFDVPDLRGADLRRMRRSGQMIFQDPYSSLNPRMTVGQTVAEPLLKHGIAGRREARQATADLLEQVGLDPSMMDRYPHEFSGGQRQRVAIARVLGLKPKVIVADESVSALDVSIKAQVCNLLMDLQERLGIAYLFISHDMAVVERVSHRVAVMYLGEIVEIGPREAIFGDPRHPYTRKLISAVPVPDPARRGFRRRLAVDELKSPVRAPDFVPPRREWTDLGDGHLVVQ</sequence>
<comment type="similarity">
    <text evidence="13">Belongs to the ABC transporter superfamily. Glutathione importer (TC 3.A.1.5.11) family.</text>
</comment>
<dbReference type="InterPro" id="IPR003439">
    <property type="entry name" value="ABC_transporter-like_ATP-bd"/>
</dbReference>
<evidence type="ECO:0000256" key="5">
    <source>
        <dbReference type="ARBA" id="ARBA00022519"/>
    </source>
</evidence>
<protein>
    <recommendedName>
        <fullName evidence="15">Glutathione import ATP-binding protein GsiA</fullName>
        <ecNumber evidence="14">7.4.2.10</ecNumber>
    </recommendedName>
</protein>
<dbReference type="Gene3D" id="3.40.50.300">
    <property type="entry name" value="P-loop containing nucleotide triphosphate hydrolases"/>
    <property type="match status" value="2"/>
</dbReference>
<dbReference type="Pfam" id="PF00005">
    <property type="entry name" value="ABC_tran"/>
    <property type="match status" value="2"/>
</dbReference>
<keyword evidence="10" id="KW-1278">Translocase</keyword>
<dbReference type="SUPFAM" id="SSF52540">
    <property type="entry name" value="P-loop containing nucleoside triphosphate hydrolases"/>
    <property type="match status" value="2"/>
</dbReference>
<gene>
    <name evidence="18" type="ORF">RGQ15_18025</name>
</gene>
<dbReference type="EMBL" id="JAVQLW010000003">
    <property type="protein sequence ID" value="MDS9469466.1"/>
    <property type="molecule type" value="Genomic_DNA"/>
</dbReference>
<comment type="subunit">
    <text evidence="2">The complex is composed of two ATP-binding proteins (GsiA), two transmembrane proteins (GsiC and GsiD) and a solute-binding protein (GsiB).</text>
</comment>
<evidence type="ECO:0000256" key="12">
    <source>
        <dbReference type="ARBA" id="ARBA00037530"/>
    </source>
</evidence>
<dbReference type="CDD" id="cd03257">
    <property type="entry name" value="ABC_NikE_OppD_transporters"/>
    <property type="match status" value="2"/>
</dbReference>
<dbReference type="InterPro" id="IPR050319">
    <property type="entry name" value="ABC_transp_ATP-bind"/>
</dbReference>
<keyword evidence="9 18" id="KW-0067">ATP-binding</keyword>
<evidence type="ECO:0000256" key="7">
    <source>
        <dbReference type="ARBA" id="ARBA00022741"/>
    </source>
</evidence>
<dbReference type="EC" id="7.4.2.10" evidence="14"/>
<comment type="function">
    <text evidence="12">Part of the ABC transporter complex GsiABCD involved in glutathione import. Responsible for energy coupling to the transport system.</text>
</comment>
<evidence type="ECO:0000259" key="17">
    <source>
        <dbReference type="PROSITE" id="PS50893"/>
    </source>
</evidence>
<evidence type="ECO:0000256" key="13">
    <source>
        <dbReference type="ARBA" id="ARBA00038416"/>
    </source>
</evidence>
<comment type="caution">
    <text evidence="18">The sequence shown here is derived from an EMBL/GenBank/DDBJ whole genome shotgun (WGS) entry which is preliminary data.</text>
</comment>
<keyword evidence="3" id="KW-0813">Transport</keyword>
<comment type="subcellular location">
    <subcellularLocation>
        <location evidence="1">Cell inner membrane</location>
        <topology evidence="1">Peripheral membrane protein</topology>
    </subcellularLocation>
</comment>
<evidence type="ECO:0000256" key="14">
    <source>
        <dbReference type="ARBA" id="ARBA00039050"/>
    </source>
</evidence>
<evidence type="ECO:0000256" key="4">
    <source>
        <dbReference type="ARBA" id="ARBA00022475"/>
    </source>
</evidence>
<keyword evidence="7" id="KW-0547">Nucleotide-binding</keyword>
<dbReference type="InterPro" id="IPR013563">
    <property type="entry name" value="Oligopep_ABC_C"/>
</dbReference>
<dbReference type="NCBIfam" id="NF008453">
    <property type="entry name" value="PRK11308.1"/>
    <property type="match status" value="2"/>
</dbReference>
<dbReference type="PROSITE" id="PS00211">
    <property type="entry name" value="ABC_TRANSPORTER_1"/>
    <property type="match status" value="2"/>
</dbReference>
<evidence type="ECO:0000256" key="2">
    <source>
        <dbReference type="ARBA" id="ARBA00011469"/>
    </source>
</evidence>
<dbReference type="Proteomes" id="UP001269144">
    <property type="component" value="Unassembled WGS sequence"/>
</dbReference>
<dbReference type="NCBIfam" id="NF007739">
    <property type="entry name" value="PRK10419.1"/>
    <property type="match status" value="2"/>
</dbReference>
<organism evidence="18 19">
    <name type="scientific">Paracoccus aurantius</name>
    <dbReference type="NCBI Taxonomy" id="3073814"/>
    <lineage>
        <taxon>Bacteria</taxon>
        <taxon>Pseudomonadati</taxon>
        <taxon>Pseudomonadota</taxon>
        <taxon>Alphaproteobacteria</taxon>
        <taxon>Rhodobacterales</taxon>
        <taxon>Paracoccaceae</taxon>
        <taxon>Paracoccus</taxon>
    </lineage>
</organism>
<proteinExistence type="inferred from homology"/>
<evidence type="ECO:0000256" key="3">
    <source>
        <dbReference type="ARBA" id="ARBA00022448"/>
    </source>
</evidence>
<dbReference type="Pfam" id="PF08352">
    <property type="entry name" value="oligo_HPY"/>
    <property type="match status" value="2"/>
</dbReference>
<keyword evidence="11" id="KW-0472">Membrane</keyword>
<keyword evidence="5" id="KW-0997">Cell inner membrane</keyword>
<dbReference type="PANTHER" id="PTHR43776:SF15">
    <property type="entry name" value="GLUTATHIONE IMPORT ATP-BINDING PROTEIN GSIA"/>
    <property type="match status" value="1"/>
</dbReference>
<evidence type="ECO:0000256" key="6">
    <source>
        <dbReference type="ARBA" id="ARBA00022737"/>
    </source>
</evidence>
<dbReference type="PROSITE" id="PS50893">
    <property type="entry name" value="ABC_TRANSPORTER_2"/>
    <property type="match status" value="2"/>
</dbReference>
<comment type="catalytic activity">
    <reaction evidence="16">
        <text>glutathione(out) + ATP + H2O = glutathione(in) + ADP + phosphate + H(+)</text>
        <dbReference type="Rhea" id="RHEA:29791"/>
        <dbReference type="ChEBI" id="CHEBI:15377"/>
        <dbReference type="ChEBI" id="CHEBI:15378"/>
        <dbReference type="ChEBI" id="CHEBI:30616"/>
        <dbReference type="ChEBI" id="CHEBI:43474"/>
        <dbReference type="ChEBI" id="CHEBI:57925"/>
        <dbReference type="ChEBI" id="CHEBI:456216"/>
        <dbReference type="EC" id="7.4.2.10"/>
    </reaction>
</comment>
<dbReference type="InterPro" id="IPR003593">
    <property type="entry name" value="AAA+_ATPase"/>
</dbReference>